<proteinExistence type="predicted"/>
<feature type="domain" description="Kringle" evidence="17">
    <location>
        <begin position="247"/>
        <end position="325"/>
    </location>
</feature>
<dbReference type="CDD" id="cd00112">
    <property type="entry name" value="LDLa"/>
    <property type="match status" value="10"/>
</dbReference>
<dbReference type="PROSITE" id="PS50068">
    <property type="entry name" value="LDLRA_2"/>
    <property type="match status" value="11"/>
</dbReference>
<reference evidence="18" key="1">
    <citation type="journal article" date="2020" name="Nat. Ecol. Evol.">
        <title>Deeply conserved synteny resolves early events in vertebrate evolution.</title>
        <authorList>
            <person name="Simakov O."/>
            <person name="Marletaz F."/>
            <person name="Yue J.X."/>
            <person name="O'Connell B."/>
            <person name="Jenkins J."/>
            <person name="Brandt A."/>
            <person name="Calef R."/>
            <person name="Tung C.H."/>
            <person name="Huang T.K."/>
            <person name="Schmutz J."/>
            <person name="Satoh N."/>
            <person name="Yu J.K."/>
            <person name="Putnam N.H."/>
            <person name="Green R.E."/>
            <person name="Rokhsar D.S."/>
        </authorList>
    </citation>
    <scope>NUCLEOTIDE SEQUENCE [LARGE SCALE GENOMIC DNA]</scope>
    <source>
        <strain evidence="18">S238N-H82</strain>
    </source>
</reference>
<evidence type="ECO:0000256" key="10">
    <source>
        <dbReference type="ARBA" id="ARBA00023170"/>
    </source>
</evidence>
<dbReference type="InterPro" id="IPR013806">
    <property type="entry name" value="Kringle-like"/>
</dbReference>
<comment type="subcellular location">
    <subcellularLocation>
        <location evidence="2">Endomembrane system</location>
    </subcellularLocation>
    <subcellularLocation>
        <location evidence="1">Membrane</location>
        <topology evidence="1">Single-pass membrane protein</topology>
    </subcellularLocation>
</comment>
<sequence length="792" mass="86500">MAGKSAVTMVMAVSLVVLMRDPAGVSSAPAKTQLTLETLDGRLGKAEKQLSSFEKIAYGPALDEAKESVAVVDGKLKQVDTRVTALESIVLENQEAVEEQNAAFQERLGRLETDMQGTKEEMNSFKNVETKIQNLDDGQKSLQAAIAAYDEKMEVLELVEPMMERVQGLENKVVSGAQLHENPKSVVGGDTSSDADSSSASSGGFDIEAFMAQIHEALQDMVETVVGQTIGELPAELSGGSETLDVGCLVRDGAFYRGNINVTSTGRTCQRWDSQEPHEHIYTQYQLPNAGLDENYCRNPDEAATLWCFTTDPVMRWDWCTPPLCDPCPDNQTQCGDGECVPDSMVCNVYLDCVDWYDELFCEDQGTGDEYTTASPDAVTEGCLYTCDGDKCLPSARWCNGKPDCEDGADEAKCDYNGCSEEQFTCANGGCIHGGWRCDGVADCSDSSDEVDCPVETGDEFACASDEFACDEEEDEGLQCIHESWVCDGYHDCEDNADEEDCQCSTTEFLCANGEKCIPGTWHCDSDADCADGSDEVDCPKRESDRFTCASNGENFPIGFQCDNMNDCEDGSDEVGCNITMSCVNRFRCDSGYCIPEIWHCDNKVDCADESDEKDCEGDESPYYSAYCFSFEFKCVSSGLCIDGHQRCDDREDCDDGSDEEGCGICNEPDTFTCGNGQCVYESQMCDDVQHCTNGMDEIGCGSSLSYVSSCEAPSFQCTSSSRCIPGSWVCDGFKDCGEDVEDEANCHHMVCDYWRFKCESTGGCAMPSMRCDGQKDCPNGEDEQDCDNYPG</sequence>
<keyword evidence="14" id="KW-0175">Coiled coil</keyword>
<dbReference type="PANTHER" id="PTHR22722:SF14">
    <property type="entry name" value="MEGALIN, ISOFORM A"/>
    <property type="match status" value="1"/>
</dbReference>
<feature type="disulfide bond" evidence="13">
    <location>
        <begin position="387"/>
        <end position="405"/>
    </location>
</feature>
<keyword evidence="10" id="KW-0675">Receptor</keyword>
<dbReference type="SUPFAM" id="SSF57424">
    <property type="entry name" value="LDL receptor-like module"/>
    <property type="match status" value="11"/>
</dbReference>
<evidence type="ECO:0000256" key="3">
    <source>
        <dbReference type="ARBA" id="ARBA00022572"/>
    </source>
</evidence>
<keyword evidence="8" id="KW-0472">Membrane</keyword>
<keyword evidence="11" id="KW-0325">Glycoprotein</keyword>
<dbReference type="PROSITE" id="PS01209">
    <property type="entry name" value="LDLRA_1"/>
    <property type="match status" value="3"/>
</dbReference>
<name>A0A9J7KZH5_BRAFL</name>
<dbReference type="InterPro" id="IPR036055">
    <property type="entry name" value="LDL_receptor-like_sf"/>
</dbReference>
<dbReference type="AlphaFoldDB" id="A0A9J7KZH5"/>
<evidence type="ECO:0000256" key="7">
    <source>
        <dbReference type="ARBA" id="ARBA00022989"/>
    </source>
</evidence>
<protein>
    <submittedName>
        <fullName evidence="19">Sortilin-related receptor-like</fullName>
    </submittedName>
</protein>
<dbReference type="Pfam" id="PF00051">
    <property type="entry name" value="Kringle"/>
    <property type="match status" value="1"/>
</dbReference>
<dbReference type="InterPro" id="IPR018056">
    <property type="entry name" value="Kringle_CS"/>
</dbReference>
<evidence type="ECO:0000256" key="12">
    <source>
        <dbReference type="PROSITE-ProRule" id="PRU00121"/>
    </source>
</evidence>
<dbReference type="Proteomes" id="UP000001554">
    <property type="component" value="Chromosome 4"/>
</dbReference>
<dbReference type="PROSITE" id="PS00021">
    <property type="entry name" value="KRINGLE_1"/>
    <property type="match status" value="1"/>
</dbReference>
<evidence type="ECO:0000256" key="15">
    <source>
        <dbReference type="SAM" id="MobiDB-lite"/>
    </source>
</evidence>
<dbReference type="OMA" id="QLHEDPK"/>
<feature type="disulfide bond" evidence="13">
    <location>
        <begin position="601"/>
        <end position="616"/>
    </location>
</feature>
<feature type="disulfide bond" evidence="13">
    <location>
        <begin position="347"/>
        <end position="362"/>
    </location>
</feature>
<feature type="disulfide bond" evidence="13">
    <location>
        <begin position="674"/>
        <end position="692"/>
    </location>
</feature>
<dbReference type="SUPFAM" id="SSF57440">
    <property type="entry name" value="Kringle-like"/>
    <property type="match status" value="1"/>
</dbReference>
<dbReference type="PROSITE" id="PS50070">
    <property type="entry name" value="KRINGLE_2"/>
    <property type="match status" value="1"/>
</dbReference>
<dbReference type="SMART" id="SM00130">
    <property type="entry name" value="KR"/>
    <property type="match status" value="1"/>
</dbReference>
<feature type="disulfide bond" evidence="13">
    <location>
        <begin position="438"/>
        <end position="453"/>
    </location>
</feature>
<dbReference type="KEGG" id="bfo:118413400"/>
<evidence type="ECO:0000256" key="5">
    <source>
        <dbReference type="ARBA" id="ARBA00022729"/>
    </source>
</evidence>
<feature type="region of interest" description="Disordered" evidence="15">
    <location>
        <begin position="175"/>
        <end position="201"/>
    </location>
</feature>
<dbReference type="InterPro" id="IPR051221">
    <property type="entry name" value="LDLR-related"/>
</dbReference>
<evidence type="ECO:0000259" key="17">
    <source>
        <dbReference type="PROSITE" id="PS50070"/>
    </source>
</evidence>
<dbReference type="PRINTS" id="PR00261">
    <property type="entry name" value="LDLRECEPTOR"/>
</dbReference>
<dbReference type="InterPro" id="IPR002172">
    <property type="entry name" value="LDrepeatLR_classA_rpt"/>
</dbReference>
<evidence type="ECO:0000313" key="18">
    <source>
        <dbReference type="Proteomes" id="UP000001554"/>
    </source>
</evidence>
<dbReference type="GO" id="GO:0016020">
    <property type="term" value="C:membrane"/>
    <property type="evidence" value="ECO:0007669"/>
    <property type="project" value="UniProtKB-SubCell"/>
</dbReference>
<keyword evidence="5 16" id="KW-0732">Signal</keyword>
<dbReference type="FunFam" id="4.10.400.10:FF:000034">
    <property type="entry name" value="Low-density lipoprotein receptor-related protein 2"/>
    <property type="match status" value="1"/>
</dbReference>
<accession>A0A9J7KZH5</accession>
<feature type="disulfide bond" evidence="13">
    <location>
        <begin position="562"/>
        <end position="577"/>
    </location>
</feature>
<keyword evidence="4" id="KW-0812">Transmembrane</keyword>
<dbReference type="OrthoDB" id="9990982at2759"/>
<evidence type="ECO:0000256" key="1">
    <source>
        <dbReference type="ARBA" id="ARBA00004167"/>
    </source>
</evidence>
<feature type="disulfide bond" evidence="13">
    <location>
        <begin position="426"/>
        <end position="444"/>
    </location>
</feature>
<feature type="disulfide bond" evidence="13">
    <location>
        <begin position="328"/>
        <end position="340"/>
    </location>
</feature>
<feature type="disulfide bond" evidence="13">
    <location>
        <begin position="589"/>
        <end position="607"/>
    </location>
</feature>
<keyword evidence="7" id="KW-1133">Transmembrane helix</keyword>
<feature type="disulfide bond" evidence="13">
    <location>
        <begin position="487"/>
        <end position="502"/>
    </location>
</feature>
<gene>
    <name evidence="19" type="primary">LOC118413400</name>
</gene>
<comment type="caution">
    <text evidence="13">Lacks conserved residue(s) required for the propagation of feature annotation.</text>
</comment>
<feature type="disulfide bond" evidence="13">
    <location>
        <begin position="772"/>
        <end position="787"/>
    </location>
</feature>
<feature type="disulfide bond" evidence="13">
    <location>
        <begin position="399"/>
        <end position="414"/>
    </location>
</feature>
<evidence type="ECO:0000256" key="2">
    <source>
        <dbReference type="ARBA" id="ARBA00004308"/>
    </source>
</evidence>
<reference evidence="19" key="2">
    <citation type="submission" date="2025-08" db="UniProtKB">
        <authorList>
            <consortium name="RefSeq"/>
        </authorList>
    </citation>
    <scope>IDENTIFICATION</scope>
    <source>
        <strain evidence="19">S238N-H82</strain>
        <tissue evidence="19">Testes</tissue>
    </source>
</reference>
<evidence type="ECO:0000256" key="4">
    <source>
        <dbReference type="ARBA" id="ARBA00022692"/>
    </source>
</evidence>
<feature type="disulfide bond" evidence="12">
    <location>
        <begin position="297"/>
        <end position="320"/>
    </location>
</feature>
<dbReference type="Gene3D" id="2.40.20.10">
    <property type="entry name" value="Plasminogen Kringle 4"/>
    <property type="match status" value="1"/>
</dbReference>
<dbReference type="RefSeq" id="XP_035672655.1">
    <property type="nucleotide sequence ID" value="XM_035816762.1"/>
</dbReference>
<keyword evidence="3 12" id="KW-0420">Kringle</keyword>
<evidence type="ECO:0000256" key="8">
    <source>
        <dbReference type="ARBA" id="ARBA00023136"/>
    </source>
</evidence>
<dbReference type="FunFam" id="4.10.400.10:FF:000045">
    <property type="entry name" value="Low-density lipoprotein receptor-related protein 2"/>
    <property type="match status" value="1"/>
</dbReference>
<feature type="coiled-coil region" evidence="14">
    <location>
        <begin position="94"/>
        <end position="121"/>
    </location>
</feature>
<keyword evidence="18" id="KW-1185">Reference proteome</keyword>
<dbReference type="Pfam" id="PF00057">
    <property type="entry name" value="Ldl_recept_a"/>
    <property type="match status" value="10"/>
</dbReference>
<dbReference type="PRINTS" id="PR00018">
    <property type="entry name" value="KRINGLE"/>
</dbReference>
<dbReference type="PANTHER" id="PTHR22722">
    <property type="entry name" value="LOW-DENSITY LIPOPROTEIN RECEPTOR-RELATED PROTEIN 2-RELATED"/>
    <property type="match status" value="1"/>
</dbReference>
<dbReference type="SMART" id="SM00192">
    <property type="entry name" value="LDLa"/>
    <property type="match status" value="11"/>
</dbReference>
<organism evidence="18 19">
    <name type="scientific">Branchiostoma floridae</name>
    <name type="common">Florida lancelet</name>
    <name type="synonym">Amphioxus</name>
    <dbReference type="NCBI Taxonomy" id="7739"/>
    <lineage>
        <taxon>Eukaryota</taxon>
        <taxon>Metazoa</taxon>
        <taxon>Chordata</taxon>
        <taxon>Cephalochordata</taxon>
        <taxon>Leptocardii</taxon>
        <taxon>Amphioxiformes</taxon>
        <taxon>Branchiostomatidae</taxon>
        <taxon>Branchiostoma</taxon>
    </lineage>
</organism>
<evidence type="ECO:0000256" key="13">
    <source>
        <dbReference type="PROSITE-ProRule" id="PRU00124"/>
    </source>
</evidence>
<dbReference type="GO" id="GO:0012505">
    <property type="term" value="C:endomembrane system"/>
    <property type="evidence" value="ECO:0007669"/>
    <property type="project" value="UniProtKB-SubCell"/>
</dbReference>
<evidence type="ECO:0000256" key="14">
    <source>
        <dbReference type="SAM" id="Coils"/>
    </source>
</evidence>
<dbReference type="InterPro" id="IPR023415">
    <property type="entry name" value="LDLR_class-A_CS"/>
</dbReference>
<feature type="disulfide bond" evidence="12">
    <location>
        <begin position="269"/>
        <end position="308"/>
    </location>
</feature>
<keyword evidence="6" id="KW-0677">Repeat</keyword>
<evidence type="ECO:0000256" key="6">
    <source>
        <dbReference type="ARBA" id="ARBA00022737"/>
    </source>
</evidence>
<feature type="disulfide bond" evidence="13">
    <location>
        <begin position="524"/>
        <end position="539"/>
    </location>
</feature>
<keyword evidence="9 12" id="KW-1015">Disulfide bond</keyword>
<evidence type="ECO:0000313" key="19">
    <source>
        <dbReference type="RefSeq" id="XP_035672655.1"/>
    </source>
</evidence>
<dbReference type="InterPro" id="IPR038178">
    <property type="entry name" value="Kringle_sf"/>
</dbReference>
<feature type="chain" id="PRO_5039920053" evidence="16">
    <location>
        <begin position="28"/>
        <end position="792"/>
    </location>
</feature>
<dbReference type="CDD" id="cd00108">
    <property type="entry name" value="KR"/>
    <property type="match status" value="1"/>
</dbReference>
<dbReference type="Gene3D" id="4.10.400.10">
    <property type="entry name" value="Low-density Lipoprotein Receptor"/>
    <property type="match status" value="11"/>
</dbReference>
<feature type="disulfide bond" evidence="13">
    <location>
        <begin position="686"/>
        <end position="701"/>
    </location>
</feature>
<feature type="disulfide bond" evidence="12">
    <location>
        <begin position="248"/>
        <end position="325"/>
    </location>
</feature>
<evidence type="ECO:0000256" key="9">
    <source>
        <dbReference type="ARBA" id="ARBA00023157"/>
    </source>
</evidence>
<feature type="disulfide bond" evidence="13">
    <location>
        <begin position="419"/>
        <end position="431"/>
    </location>
</feature>
<feature type="disulfide bond" evidence="13">
    <location>
        <begin position="335"/>
        <end position="353"/>
    </location>
</feature>
<evidence type="ECO:0000256" key="16">
    <source>
        <dbReference type="SAM" id="SignalP"/>
    </source>
</evidence>
<feature type="compositionally biased region" description="Low complexity" evidence="15">
    <location>
        <begin position="185"/>
        <end position="201"/>
    </location>
</feature>
<feature type="disulfide bond" evidence="13">
    <location>
        <begin position="648"/>
        <end position="663"/>
    </location>
</feature>
<feature type="signal peptide" evidence="16">
    <location>
        <begin position="1"/>
        <end position="27"/>
    </location>
</feature>
<dbReference type="InterPro" id="IPR000001">
    <property type="entry name" value="Kringle"/>
</dbReference>
<evidence type="ECO:0000256" key="11">
    <source>
        <dbReference type="ARBA" id="ARBA00023180"/>
    </source>
</evidence>
<dbReference type="GeneID" id="118413400"/>